<proteinExistence type="inferred from homology"/>
<evidence type="ECO:0000256" key="4">
    <source>
        <dbReference type="ARBA" id="ARBA00022927"/>
    </source>
</evidence>
<dbReference type="EMBL" id="JASJOS010000003">
    <property type="protein sequence ID" value="MDJ1480130.1"/>
    <property type="molecule type" value="Genomic_DNA"/>
</dbReference>
<dbReference type="GO" id="GO:0009306">
    <property type="term" value="P:protein secretion"/>
    <property type="evidence" value="ECO:0007669"/>
    <property type="project" value="UniProtKB-UniRule"/>
</dbReference>
<evidence type="ECO:0000256" key="2">
    <source>
        <dbReference type="ARBA" id="ARBA00022448"/>
    </source>
</evidence>
<gene>
    <name evidence="8 9" type="primary">secE</name>
    <name evidence="9" type="ORF">QNI16_06500</name>
    <name evidence="10" type="ORF">QNI19_22050</name>
</gene>
<evidence type="ECO:0000256" key="7">
    <source>
        <dbReference type="ARBA" id="ARBA00023136"/>
    </source>
</evidence>
<keyword evidence="4 8" id="KW-0653">Protein transport</keyword>
<dbReference type="Gene3D" id="1.20.5.1030">
    <property type="entry name" value="Preprotein translocase secy subunit"/>
    <property type="match status" value="1"/>
</dbReference>
<dbReference type="NCBIfam" id="TIGR00964">
    <property type="entry name" value="secE_bact"/>
    <property type="match status" value="1"/>
</dbReference>
<dbReference type="GO" id="GO:0065002">
    <property type="term" value="P:intracellular protein transmembrane transport"/>
    <property type="evidence" value="ECO:0007669"/>
    <property type="project" value="UniProtKB-UniRule"/>
</dbReference>
<keyword evidence="7 8" id="KW-0472">Membrane</keyword>
<comment type="subcellular location">
    <subcellularLocation>
        <location evidence="8">Cell membrane</location>
        <topology evidence="8">Single-pass membrane protein</topology>
    </subcellularLocation>
    <subcellularLocation>
        <location evidence="1">Membrane</location>
    </subcellularLocation>
</comment>
<sequence>MKKFFAFIKDSFVEVKENVSWPKYSEVQANATLVLVASLLFALVIGLVDFGFREAMQKIYQSVFSN</sequence>
<feature type="transmembrane region" description="Helical" evidence="8">
    <location>
        <begin position="31"/>
        <end position="52"/>
    </location>
</feature>
<organism evidence="9 12">
    <name type="scientific">Xanthocytophaga flava</name>
    <dbReference type="NCBI Taxonomy" id="3048013"/>
    <lineage>
        <taxon>Bacteria</taxon>
        <taxon>Pseudomonadati</taxon>
        <taxon>Bacteroidota</taxon>
        <taxon>Cytophagia</taxon>
        <taxon>Cytophagales</taxon>
        <taxon>Rhodocytophagaceae</taxon>
        <taxon>Xanthocytophaga</taxon>
    </lineage>
</organism>
<evidence type="ECO:0000313" key="12">
    <source>
        <dbReference type="Proteomes" id="UP001241110"/>
    </source>
</evidence>
<dbReference type="HAMAP" id="MF_00422">
    <property type="entry name" value="SecE"/>
    <property type="match status" value="1"/>
</dbReference>
<dbReference type="InterPro" id="IPR001901">
    <property type="entry name" value="Translocase_SecE/Sec61-g"/>
</dbReference>
<dbReference type="GO" id="GO:0043952">
    <property type="term" value="P:protein transport by the Sec complex"/>
    <property type="evidence" value="ECO:0007669"/>
    <property type="project" value="UniProtKB-UniRule"/>
</dbReference>
<evidence type="ECO:0000256" key="8">
    <source>
        <dbReference type="HAMAP-Rule" id="MF_00422"/>
    </source>
</evidence>
<name>A0AAE3QN77_9BACT</name>
<protein>
    <recommendedName>
        <fullName evidence="8">Protein translocase subunit SecE</fullName>
    </recommendedName>
</protein>
<keyword evidence="2 8" id="KW-0813">Transport</keyword>
<comment type="subunit">
    <text evidence="8">Component of the Sec protein translocase complex. Heterotrimer consisting of SecY, SecE and SecG subunits. The heterotrimers can form oligomers, although 1 heterotrimer is thought to be able to translocate proteins. Interacts with the ribosome. Interacts with SecDF, and other proteins may be involved. Interacts with SecA.</text>
</comment>
<dbReference type="RefSeq" id="WP_313976705.1">
    <property type="nucleotide sequence ID" value="NZ_JASJOR010000007.1"/>
</dbReference>
<comment type="caution">
    <text evidence="9">The sequence shown here is derived from an EMBL/GenBank/DDBJ whole genome shotgun (WGS) entry which is preliminary data.</text>
</comment>
<dbReference type="AlphaFoldDB" id="A0AAE3QN77"/>
<keyword evidence="11" id="KW-1185">Reference proteome</keyword>
<evidence type="ECO:0000313" key="11">
    <source>
        <dbReference type="Proteomes" id="UP001228581"/>
    </source>
</evidence>
<comment type="similarity">
    <text evidence="8">Belongs to the SecE/SEC61-gamma family.</text>
</comment>
<comment type="function">
    <text evidence="8">Essential subunit of the Sec protein translocation channel SecYEG. Clamps together the 2 halves of SecY. May contact the channel plug during translocation.</text>
</comment>
<keyword evidence="5 8" id="KW-1133">Transmembrane helix</keyword>
<evidence type="ECO:0000256" key="3">
    <source>
        <dbReference type="ARBA" id="ARBA00022692"/>
    </source>
</evidence>
<keyword evidence="6 8" id="KW-0811">Translocation</keyword>
<dbReference type="GO" id="GO:0006605">
    <property type="term" value="P:protein targeting"/>
    <property type="evidence" value="ECO:0007669"/>
    <property type="project" value="UniProtKB-UniRule"/>
</dbReference>
<evidence type="ECO:0000313" key="9">
    <source>
        <dbReference type="EMBL" id="MDJ1480130.1"/>
    </source>
</evidence>
<dbReference type="EMBL" id="JASJOT010000016">
    <property type="protein sequence ID" value="MDJ1495634.1"/>
    <property type="molecule type" value="Genomic_DNA"/>
</dbReference>
<evidence type="ECO:0000256" key="1">
    <source>
        <dbReference type="ARBA" id="ARBA00004370"/>
    </source>
</evidence>
<keyword evidence="8" id="KW-1003">Cell membrane</keyword>
<keyword evidence="3 8" id="KW-0812">Transmembrane</keyword>
<dbReference type="InterPro" id="IPR038379">
    <property type="entry name" value="SecE_sf"/>
</dbReference>
<dbReference type="GO" id="GO:0008320">
    <property type="term" value="F:protein transmembrane transporter activity"/>
    <property type="evidence" value="ECO:0007669"/>
    <property type="project" value="UniProtKB-UniRule"/>
</dbReference>
<dbReference type="InterPro" id="IPR005807">
    <property type="entry name" value="SecE_bac"/>
</dbReference>
<accession>A0AAE3QN77</accession>
<evidence type="ECO:0000313" key="10">
    <source>
        <dbReference type="EMBL" id="MDJ1495634.1"/>
    </source>
</evidence>
<evidence type="ECO:0000256" key="6">
    <source>
        <dbReference type="ARBA" id="ARBA00023010"/>
    </source>
</evidence>
<dbReference type="Proteomes" id="UP001228581">
    <property type="component" value="Unassembled WGS sequence"/>
</dbReference>
<dbReference type="Pfam" id="PF00584">
    <property type="entry name" value="SecE"/>
    <property type="match status" value="1"/>
</dbReference>
<dbReference type="GO" id="GO:0005886">
    <property type="term" value="C:plasma membrane"/>
    <property type="evidence" value="ECO:0007669"/>
    <property type="project" value="UniProtKB-SubCell"/>
</dbReference>
<reference evidence="9 11" key="1">
    <citation type="submission" date="2023-05" db="EMBL/GenBank/DDBJ databases">
        <authorList>
            <person name="Zhang X."/>
        </authorList>
    </citation>
    <scope>NUCLEOTIDE SEQUENCE</scope>
    <source>
        <strain evidence="10 11">DM2B3-1</strain>
        <strain evidence="9">YF14B1</strain>
    </source>
</reference>
<evidence type="ECO:0000256" key="5">
    <source>
        <dbReference type="ARBA" id="ARBA00022989"/>
    </source>
</evidence>
<dbReference type="Proteomes" id="UP001241110">
    <property type="component" value="Unassembled WGS sequence"/>
</dbReference>